<comment type="similarity">
    <text evidence="1">Belongs to the bacterial solute-binding protein 1 family.</text>
</comment>
<protein>
    <submittedName>
        <fullName evidence="4">ABC transporter substrate-binding protein</fullName>
    </submittedName>
</protein>
<accession>A0A3N9XYM2</accession>
<dbReference type="Pfam" id="PF01547">
    <property type="entry name" value="SBP_bac_1"/>
    <property type="match status" value="1"/>
</dbReference>
<dbReference type="OrthoDB" id="9770625at2"/>
<evidence type="ECO:0000256" key="1">
    <source>
        <dbReference type="ARBA" id="ARBA00008520"/>
    </source>
</evidence>
<dbReference type="PANTHER" id="PTHR43649">
    <property type="entry name" value="ARABINOSE-BINDING PROTEIN-RELATED"/>
    <property type="match status" value="1"/>
</dbReference>
<evidence type="ECO:0000313" key="5">
    <source>
        <dbReference type="Proteomes" id="UP000278981"/>
    </source>
</evidence>
<dbReference type="Proteomes" id="UP000278981">
    <property type="component" value="Unassembled WGS sequence"/>
</dbReference>
<evidence type="ECO:0000256" key="2">
    <source>
        <dbReference type="ARBA" id="ARBA00022448"/>
    </source>
</evidence>
<reference evidence="4 5" key="1">
    <citation type="submission" date="2018-04" db="EMBL/GenBank/DDBJ databases">
        <title>Micromonosporas from Atacama Desert.</title>
        <authorList>
            <person name="Carro L."/>
            <person name="Klenk H.-P."/>
            <person name="Goodfellow M."/>
        </authorList>
    </citation>
    <scope>NUCLEOTIDE SEQUENCE [LARGE SCALE GENOMIC DNA]</scope>
    <source>
        <strain evidence="4 5">LB19</strain>
    </source>
</reference>
<comment type="caution">
    <text evidence="4">The sequence shown here is derived from an EMBL/GenBank/DDBJ whole genome shotgun (WGS) entry which is preliminary data.</text>
</comment>
<dbReference type="AlphaFoldDB" id="A0A3N9XYM2"/>
<keyword evidence="3" id="KW-0732">Signal</keyword>
<dbReference type="EMBL" id="QDGB01000206">
    <property type="protein sequence ID" value="RQX17989.1"/>
    <property type="molecule type" value="Genomic_DNA"/>
</dbReference>
<dbReference type="CDD" id="cd13585">
    <property type="entry name" value="PBP2_TMBP_like"/>
    <property type="match status" value="1"/>
</dbReference>
<dbReference type="PANTHER" id="PTHR43649:SF34">
    <property type="entry name" value="ABC TRANSPORTER PERIPLASMIC-BINDING PROTEIN YCJN-RELATED"/>
    <property type="match status" value="1"/>
</dbReference>
<dbReference type="Gene3D" id="3.40.190.10">
    <property type="entry name" value="Periplasmic binding protein-like II"/>
    <property type="match status" value="2"/>
</dbReference>
<name>A0A3N9XYM2_9ACTN</name>
<dbReference type="InterPro" id="IPR006059">
    <property type="entry name" value="SBP"/>
</dbReference>
<keyword evidence="2" id="KW-0813">Transport</keyword>
<evidence type="ECO:0000256" key="3">
    <source>
        <dbReference type="ARBA" id="ARBA00022729"/>
    </source>
</evidence>
<dbReference type="InterPro" id="IPR050490">
    <property type="entry name" value="Bact_solute-bd_prot1"/>
</dbReference>
<dbReference type="SUPFAM" id="SSF53850">
    <property type="entry name" value="Periplasmic binding protein-like II"/>
    <property type="match status" value="1"/>
</dbReference>
<proteinExistence type="inferred from homology"/>
<organism evidence="4 5">
    <name type="scientific">Micromonospora ureilytica</name>
    <dbReference type="NCBI Taxonomy" id="709868"/>
    <lineage>
        <taxon>Bacteria</taxon>
        <taxon>Bacillati</taxon>
        <taxon>Actinomycetota</taxon>
        <taxon>Actinomycetes</taxon>
        <taxon>Micromonosporales</taxon>
        <taxon>Micromonosporaceae</taxon>
        <taxon>Micromonospora</taxon>
    </lineage>
</organism>
<evidence type="ECO:0000313" key="4">
    <source>
        <dbReference type="EMBL" id="RQX17989.1"/>
    </source>
</evidence>
<sequence>MLSGCNAEVAAPSGAAATTEGETSVRRRSIIGTSLAVVAAMSLAACGGGDGGGEDSKTVRVTLVNHVWTENIRKALPEFEKQSGLTVDVTQLGEDQLSDQYNVKLNAGSDDLDVMMYRPLQEGKLFAKNKYLADLSERVKSDSAFEIGDFQAGPMQATTYEDNIVGLPIITEQEVLYYRKDLLTKSGFTAPPKTLDELKAQAAKIEADNPGVAGFVARTGKAAAVTQFSSFLFSFGGDFVDSSGKATVNTEQAKQAYAYYGGLLRDHGPENISTDMSWSEAMAIFTQGKAAFYTEANSLYKNATDPTKSKVVDSVGFAAFPAGPAGSKPYNIPSWALGVNDSSENKDNAWKFIQWAAGKEQALAQQTAGVPGARASVWANPAGTASYPKDLAEANTVSTANGVGHDRPLVVKVAQAREIVGQPIVDAITGKDAAGSADTANAAFQKFLDDEAK</sequence>
<gene>
    <name evidence="4" type="ORF">DDE19_09465</name>
</gene>